<evidence type="ECO:0000313" key="3">
    <source>
        <dbReference type="EMBL" id="GCD96898.1"/>
    </source>
</evidence>
<evidence type="ECO:0000313" key="4">
    <source>
        <dbReference type="Proteomes" id="UP000286931"/>
    </source>
</evidence>
<reference evidence="3 4" key="1">
    <citation type="submission" date="2018-12" db="EMBL/GenBank/DDBJ databases">
        <title>Draft genome sequence of Embleya hyalina NBRC 13850T.</title>
        <authorList>
            <person name="Komaki H."/>
            <person name="Hosoyama A."/>
            <person name="Kimura A."/>
            <person name="Ichikawa N."/>
            <person name="Tamura T."/>
        </authorList>
    </citation>
    <scope>NUCLEOTIDE SEQUENCE [LARGE SCALE GENOMIC DNA]</scope>
    <source>
        <strain evidence="3 4">NBRC 13850</strain>
    </source>
</reference>
<dbReference type="Proteomes" id="UP000286931">
    <property type="component" value="Unassembled WGS sequence"/>
</dbReference>
<dbReference type="PANTHER" id="PTHR31527">
    <property type="entry name" value="RE64534P"/>
    <property type="match status" value="1"/>
</dbReference>
<proteinExistence type="predicted"/>
<dbReference type="InterPro" id="IPR018959">
    <property type="entry name" value="DUF1989"/>
</dbReference>
<evidence type="ECO:0000256" key="1">
    <source>
        <dbReference type="SAM" id="MobiDB-lite"/>
    </source>
</evidence>
<sequence>MEPTSLVNRIEVPARQGRAVRVVAGGRVRVVDVAGRQVGDVFTFAADDLGEYLSASHTRATLSRLFPAVGEDFVTNLRRPILRLVEDASPGRHDMLIAACDKARYAALGAAPDHASCADNLRDALADLGLASIVVPQPVNVFMDIPVDTAGGLDWFEASTRPGDSITFEALIDCVVVVSACPQDIVRINDGVPSALELHLWDPDPRPSDAASAVDTSTHATQTRR</sequence>
<gene>
    <name evidence="3" type="ORF">EHYA_04585</name>
</gene>
<feature type="region of interest" description="Disordered" evidence="1">
    <location>
        <begin position="204"/>
        <end position="225"/>
    </location>
</feature>
<keyword evidence="4" id="KW-1185">Reference proteome</keyword>
<feature type="compositionally biased region" description="Polar residues" evidence="1">
    <location>
        <begin position="214"/>
        <end position="225"/>
    </location>
</feature>
<accession>A0A401YQK4</accession>
<name>A0A401YQK4_9ACTN</name>
<dbReference type="AlphaFoldDB" id="A0A401YQK4"/>
<dbReference type="RefSeq" id="WP_126638925.1">
    <property type="nucleotide sequence ID" value="NZ_BIFH01000022.1"/>
</dbReference>
<dbReference type="PANTHER" id="PTHR31527:SF0">
    <property type="entry name" value="RE64534P"/>
    <property type="match status" value="1"/>
</dbReference>
<dbReference type="OrthoDB" id="9772660at2"/>
<comment type="caution">
    <text evidence="3">The sequence shown here is derived from an EMBL/GenBank/DDBJ whole genome shotgun (WGS) entry which is preliminary data.</text>
</comment>
<evidence type="ECO:0000259" key="2">
    <source>
        <dbReference type="Pfam" id="PF09347"/>
    </source>
</evidence>
<feature type="domain" description="DUF1989" evidence="2">
    <location>
        <begin position="11"/>
        <end position="175"/>
    </location>
</feature>
<protein>
    <recommendedName>
        <fullName evidence="2">DUF1989 domain-containing protein</fullName>
    </recommendedName>
</protein>
<dbReference type="EMBL" id="BIFH01000022">
    <property type="protein sequence ID" value="GCD96898.1"/>
    <property type="molecule type" value="Genomic_DNA"/>
</dbReference>
<organism evidence="3 4">
    <name type="scientific">Embleya hyalina</name>
    <dbReference type="NCBI Taxonomy" id="516124"/>
    <lineage>
        <taxon>Bacteria</taxon>
        <taxon>Bacillati</taxon>
        <taxon>Actinomycetota</taxon>
        <taxon>Actinomycetes</taxon>
        <taxon>Kitasatosporales</taxon>
        <taxon>Streptomycetaceae</taxon>
        <taxon>Embleya</taxon>
    </lineage>
</organism>
<dbReference type="Pfam" id="PF09347">
    <property type="entry name" value="DUF1989"/>
    <property type="match status" value="1"/>
</dbReference>